<accession>A0ACC2S4W2</accession>
<reference evidence="1" key="1">
    <citation type="submission" date="2022-04" db="EMBL/GenBank/DDBJ databases">
        <title>Genome of the entomopathogenic fungus Entomophthora muscae.</title>
        <authorList>
            <person name="Elya C."/>
            <person name="Lovett B.R."/>
            <person name="Lee E."/>
            <person name="Macias A.M."/>
            <person name="Hajek A.E."/>
            <person name="De Bivort B.L."/>
            <person name="Kasson M.T."/>
            <person name="De Fine Licht H.H."/>
            <person name="Stajich J.E."/>
        </authorList>
    </citation>
    <scope>NUCLEOTIDE SEQUENCE</scope>
    <source>
        <strain evidence="1">Berkeley</strain>
    </source>
</reference>
<dbReference type="EMBL" id="QTSX02005802">
    <property type="protein sequence ID" value="KAJ9057360.1"/>
    <property type="molecule type" value="Genomic_DNA"/>
</dbReference>
<evidence type="ECO:0000313" key="1">
    <source>
        <dbReference type="EMBL" id="KAJ9057360.1"/>
    </source>
</evidence>
<proteinExistence type="predicted"/>
<name>A0ACC2S4W2_9FUNG</name>
<dbReference type="Proteomes" id="UP001165960">
    <property type="component" value="Unassembled WGS sequence"/>
</dbReference>
<keyword evidence="2" id="KW-1185">Reference proteome</keyword>
<protein>
    <submittedName>
        <fullName evidence="1">Uncharacterized protein</fullName>
    </submittedName>
</protein>
<evidence type="ECO:0000313" key="2">
    <source>
        <dbReference type="Proteomes" id="UP001165960"/>
    </source>
</evidence>
<gene>
    <name evidence="1" type="ORF">DSO57_1023454</name>
</gene>
<sequence>MTKLQEAGEFSPGERRHRQKICDTVQERRHIASPPEDQIQPQLIQEGCANEYEVKYIHRHCLHYKTSEYYVKWTGYSPKEITWEPVSNLPNTHGAKQQYLDRKAGKKGSSGRERDDVTNDKLFLTMLMKESQLQDLNPSTLWAVSLQAQPPVFFWA</sequence>
<comment type="caution">
    <text evidence="1">The sequence shown here is derived from an EMBL/GenBank/DDBJ whole genome shotgun (WGS) entry which is preliminary data.</text>
</comment>
<organism evidence="1 2">
    <name type="scientific">Entomophthora muscae</name>
    <dbReference type="NCBI Taxonomy" id="34485"/>
    <lineage>
        <taxon>Eukaryota</taxon>
        <taxon>Fungi</taxon>
        <taxon>Fungi incertae sedis</taxon>
        <taxon>Zoopagomycota</taxon>
        <taxon>Entomophthoromycotina</taxon>
        <taxon>Entomophthoromycetes</taxon>
        <taxon>Entomophthorales</taxon>
        <taxon>Entomophthoraceae</taxon>
        <taxon>Entomophthora</taxon>
    </lineage>
</organism>